<gene>
    <name evidence="1" type="ORF">NJ959_19100</name>
</gene>
<dbReference type="RefSeq" id="WP_254013296.1">
    <property type="nucleotide sequence ID" value="NZ_JAMZMM010000212.1"/>
</dbReference>
<dbReference type="AlphaFoldDB" id="A0AAE3GUE7"/>
<keyword evidence="2" id="KW-1185">Reference proteome</keyword>
<comment type="caution">
    <text evidence="1">The sequence shown here is derived from an EMBL/GenBank/DDBJ whole genome shotgun (WGS) entry which is preliminary data.</text>
</comment>
<protein>
    <submittedName>
        <fullName evidence="1">Uncharacterized protein</fullName>
    </submittedName>
</protein>
<evidence type="ECO:0000313" key="2">
    <source>
        <dbReference type="Proteomes" id="UP001204953"/>
    </source>
</evidence>
<dbReference type="EMBL" id="JAMZMM010000212">
    <property type="protein sequence ID" value="MCP2730539.1"/>
    <property type="molecule type" value="Genomic_DNA"/>
</dbReference>
<sequence length="69" mass="7736">LLHIIYVRGDRFSGESGYARGRAVFKCLPFTELIGDIEKRLLNILTLCHRVKIARVSRVLAVIPVVCVA</sequence>
<proteinExistence type="predicted"/>
<reference evidence="1" key="1">
    <citation type="submission" date="2022-06" db="EMBL/GenBank/DDBJ databases">
        <title>New cyanobacteria of genus Symplocastrum in benthos of Lake Baikal.</title>
        <authorList>
            <person name="Sorokovikova E."/>
            <person name="Tikhonova I."/>
            <person name="Krasnopeev A."/>
            <person name="Evseev P."/>
            <person name="Gladkikh A."/>
            <person name="Belykh O."/>
        </authorList>
    </citation>
    <scope>NUCLEOTIDE SEQUENCE</scope>
    <source>
        <strain evidence="1">BBK-W-15</strain>
    </source>
</reference>
<dbReference type="Proteomes" id="UP001204953">
    <property type="component" value="Unassembled WGS sequence"/>
</dbReference>
<accession>A0AAE3GUE7</accession>
<name>A0AAE3GUE7_9CYAN</name>
<feature type="non-terminal residue" evidence="1">
    <location>
        <position position="1"/>
    </location>
</feature>
<organism evidence="1 2">
    <name type="scientific">Limnofasciculus baicalensis BBK-W-15</name>
    <dbReference type="NCBI Taxonomy" id="2699891"/>
    <lineage>
        <taxon>Bacteria</taxon>
        <taxon>Bacillati</taxon>
        <taxon>Cyanobacteriota</taxon>
        <taxon>Cyanophyceae</taxon>
        <taxon>Coleofasciculales</taxon>
        <taxon>Coleofasciculaceae</taxon>
        <taxon>Limnofasciculus</taxon>
        <taxon>Limnofasciculus baicalensis</taxon>
    </lineage>
</organism>
<evidence type="ECO:0000313" key="1">
    <source>
        <dbReference type="EMBL" id="MCP2730539.1"/>
    </source>
</evidence>